<dbReference type="PROSITE" id="PS51273">
    <property type="entry name" value="GATASE_TYPE_1"/>
    <property type="match status" value="1"/>
</dbReference>
<comment type="caution">
    <text evidence="2">The sequence shown here is derived from an EMBL/GenBank/DDBJ whole genome shotgun (WGS) entry which is preliminary data.</text>
</comment>
<evidence type="ECO:0000313" key="2">
    <source>
        <dbReference type="EMBL" id="NKZ19209.1"/>
    </source>
</evidence>
<dbReference type="EMBL" id="JAAXPO010000013">
    <property type="protein sequence ID" value="NKZ19209.1"/>
    <property type="molecule type" value="Genomic_DNA"/>
</dbReference>
<keyword evidence="2" id="KW-0315">Glutamine amidotransferase</keyword>
<gene>
    <name evidence="2" type="ORF">HF966_08520</name>
</gene>
<dbReference type="InterPro" id="IPR029062">
    <property type="entry name" value="Class_I_gatase-like"/>
</dbReference>
<dbReference type="GO" id="GO:0005829">
    <property type="term" value="C:cytosol"/>
    <property type="evidence" value="ECO:0007669"/>
    <property type="project" value="TreeGrafter"/>
</dbReference>
<proteinExistence type="predicted"/>
<keyword evidence="2" id="KW-0808">Transferase</keyword>
<dbReference type="AlphaFoldDB" id="A0A846ZH41"/>
<sequence>MRVNVLQHTPNEGPGAIAAWAAMRGHDLFVYHPYTLAQALPEADETDFLIVLGGPMGPNDQLDWIEAERDLIKTLLSERKPIFGACFGAQQIAKTLGAAIVKAPHKEVGWANISLQTNVLPNLPDHILALHWHEEMFEIPEAATLLFSSQLVENQGFIYRDNVIGLQCHLEPEQHNVNEMVMNDYPYALENNALNQTGQAILAQPVPPENKKIMFDLLDYMVQPESAPI</sequence>
<dbReference type="Pfam" id="PF00117">
    <property type="entry name" value="GATase"/>
    <property type="match status" value="1"/>
</dbReference>
<dbReference type="Proteomes" id="UP000590460">
    <property type="component" value="Unassembled WGS sequence"/>
</dbReference>
<accession>A0A846ZH41</accession>
<protein>
    <submittedName>
        <fullName evidence="2">Type 1 glutamine amidotransferase</fullName>
    </submittedName>
</protein>
<reference evidence="2 3" key="1">
    <citation type="submission" date="2020-04" db="EMBL/GenBank/DDBJ databases">
        <title>MicrobeNet Type strains.</title>
        <authorList>
            <person name="Nicholson A.C."/>
        </authorList>
    </citation>
    <scope>NUCLEOTIDE SEQUENCE [LARGE SCALE GENOMIC DNA]</scope>
    <source>
        <strain evidence="2 3">CCUG 54536</strain>
    </source>
</reference>
<evidence type="ECO:0000259" key="1">
    <source>
        <dbReference type="Pfam" id="PF00117"/>
    </source>
</evidence>
<dbReference type="InterPro" id="IPR044992">
    <property type="entry name" value="ChyE-like"/>
</dbReference>
<dbReference type="GO" id="GO:0016740">
    <property type="term" value="F:transferase activity"/>
    <property type="evidence" value="ECO:0007669"/>
    <property type="project" value="UniProtKB-KW"/>
</dbReference>
<dbReference type="PANTHER" id="PTHR42695:SF5">
    <property type="entry name" value="GLUTAMINE AMIDOTRANSFERASE YLR126C-RELATED"/>
    <property type="match status" value="1"/>
</dbReference>
<dbReference type="PANTHER" id="PTHR42695">
    <property type="entry name" value="GLUTAMINE AMIDOTRANSFERASE YLR126C-RELATED"/>
    <property type="match status" value="1"/>
</dbReference>
<evidence type="ECO:0000313" key="3">
    <source>
        <dbReference type="Proteomes" id="UP000590460"/>
    </source>
</evidence>
<dbReference type="SUPFAM" id="SSF52317">
    <property type="entry name" value="Class I glutamine amidotransferase-like"/>
    <property type="match status" value="1"/>
</dbReference>
<dbReference type="RefSeq" id="WP_168677925.1">
    <property type="nucleotide sequence ID" value="NZ_BPKV01000018.1"/>
</dbReference>
<dbReference type="CDD" id="cd01741">
    <property type="entry name" value="GATase1_1"/>
    <property type="match status" value="1"/>
</dbReference>
<feature type="domain" description="Glutamine amidotransferase" evidence="1">
    <location>
        <begin position="31"/>
        <end position="173"/>
    </location>
</feature>
<dbReference type="Gene3D" id="3.40.50.880">
    <property type="match status" value="1"/>
</dbReference>
<organism evidence="2 3">
    <name type="scientific">Leuconostoc holzapfelii</name>
    <dbReference type="NCBI Taxonomy" id="434464"/>
    <lineage>
        <taxon>Bacteria</taxon>
        <taxon>Bacillati</taxon>
        <taxon>Bacillota</taxon>
        <taxon>Bacilli</taxon>
        <taxon>Lactobacillales</taxon>
        <taxon>Lactobacillaceae</taxon>
        <taxon>Leuconostoc</taxon>
    </lineage>
</organism>
<name>A0A846ZH41_9LACO</name>
<dbReference type="InterPro" id="IPR017926">
    <property type="entry name" value="GATASE"/>
</dbReference>